<dbReference type="Gene3D" id="3.90.550.10">
    <property type="entry name" value="Spore Coat Polysaccharide Biosynthesis Protein SpsA, Chain A"/>
    <property type="match status" value="1"/>
</dbReference>
<sequence length="267" mass="30575">MYQGEKIGVGIVTFNRKDGLLKLFNSLPRQYIDELVIINDGQHYPEYSGLDCCYILNEENLGVGCSKNRALSYLQEKGVDHYFLIEDDVFVKRDDVFLRYIEMARLTGIQHFNFSQHGLLNVNPQGQPLVRMRCDYASEKLFMFPSCVGAFSYYTALALDTVGLMDERFYNALEHVDHTIAIIDAGMHPPFGYFADIADSQDYIGDEGWSTKQSTISGELTFRAIVTVALQRFKQKRGLMPTDITIENTKKVTRQLEKIHKKYAVSY</sequence>
<dbReference type="InterPro" id="IPR001173">
    <property type="entry name" value="Glyco_trans_2-like"/>
</dbReference>
<dbReference type="InterPro" id="IPR029044">
    <property type="entry name" value="Nucleotide-diphossugar_trans"/>
</dbReference>
<dbReference type="Pfam" id="PF00535">
    <property type="entry name" value="Glycos_transf_2"/>
    <property type="match status" value="1"/>
</dbReference>
<evidence type="ECO:0000313" key="2">
    <source>
        <dbReference type="EMBL" id="CZX54020.1"/>
    </source>
</evidence>
<reference evidence="2 3" key="1">
    <citation type="submission" date="2016-03" db="EMBL/GenBank/DDBJ databases">
        <authorList>
            <consortium name="Pathogen Informatics"/>
        </authorList>
    </citation>
    <scope>NUCLEOTIDE SEQUENCE [LARGE SCALE GENOMIC DNA]</scope>
    <source>
        <strain evidence="3">e1527</strain>
    </source>
</reference>
<evidence type="ECO:0000313" key="3">
    <source>
        <dbReference type="Proteomes" id="UP000076063"/>
    </source>
</evidence>
<organism evidence="2 3">
    <name type="scientific">Enterobacter bugandensis</name>
    <dbReference type="NCBI Taxonomy" id="881260"/>
    <lineage>
        <taxon>Bacteria</taxon>
        <taxon>Pseudomonadati</taxon>
        <taxon>Pseudomonadota</taxon>
        <taxon>Gammaproteobacteria</taxon>
        <taxon>Enterobacterales</taxon>
        <taxon>Enterobacteriaceae</taxon>
        <taxon>Enterobacter</taxon>
    </lineage>
</organism>
<evidence type="ECO:0000259" key="1">
    <source>
        <dbReference type="Pfam" id="PF00535"/>
    </source>
</evidence>
<name>A0A822WSI7_9ENTR</name>
<dbReference type="GO" id="GO:0016740">
    <property type="term" value="F:transferase activity"/>
    <property type="evidence" value="ECO:0007669"/>
    <property type="project" value="UniProtKB-KW"/>
</dbReference>
<dbReference type="AlphaFoldDB" id="A0A822WSI7"/>
<feature type="domain" description="Glycosyltransferase 2-like" evidence="1">
    <location>
        <begin position="9"/>
        <end position="94"/>
    </location>
</feature>
<dbReference type="RefSeq" id="WP_063154951.1">
    <property type="nucleotide sequence ID" value="NZ_AP022508.1"/>
</dbReference>
<protein>
    <submittedName>
        <fullName evidence="2">Glycosyl transferase family 2</fullName>
    </submittedName>
</protein>
<keyword evidence="2" id="KW-0808">Transferase</keyword>
<dbReference type="SUPFAM" id="SSF53448">
    <property type="entry name" value="Nucleotide-diphospho-sugar transferases"/>
    <property type="match status" value="1"/>
</dbReference>
<gene>
    <name evidence="2" type="ORF">SAMEA2273372_02119</name>
</gene>
<dbReference type="EMBL" id="FJZI01000004">
    <property type="protein sequence ID" value="CZX54020.1"/>
    <property type="molecule type" value="Genomic_DNA"/>
</dbReference>
<dbReference type="Proteomes" id="UP000076063">
    <property type="component" value="Unassembled WGS sequence"/>
</dbReference>
<proteinExistence type="predicted"/>
<comment type="caution">
    <text evidence="2">The sequence shown here is derived from an EMBL/GenBank/DDBJ whole genome shotgun (WGS) entry which is preliminary data.</text>
</comment>
<accession>A0A822WSI7</accession>